<accession>A0ABX0MAT7</accession>
<dbReference type="RefSeq" id="WP_167079787.1">
    <property type="nucleotide sequence ID" value="NZ_VVIW01000023.1"/>
</dbReference>
<dbReference type="EMBL" id="VVIW01000023">
    <property type="protein sequence ID" value="NHZ43733.1"/>
    <property type="molecule type" value="Genomic_DNA"/>
</dbReference>
<gene>
    <name evidence="1" type="ORF">F1609_26730</name>
</gene>
<evidence type="ECO:0000313" key="2">
    <source>
        <dbReference type="Proteomes" id="UP000819052"/>
    </source>
</evidence>
<evidence type="ECO:0000313" key="1">
    <source>
        <dbReference type="EMBL" id="NHZ43733.1"/>
    </source>
</evidence>
<proteinExistence type="predicted"/>
<keyword evidence="2" id="KW-1185">Reference proteome</keyword>
<protein>
    <submittedName>
        <fullName evidence="1">Uncharacterized protein</fullName>
    </submittedName>
</protein>
<dbReference type="Proteomes" id="UP000819052">
    <property type="component" value="Unassembled WGS sequence"/>
</dbReference>
<name>A0ABX0MAT7_9BURK</name>
<organism evidence="1 2">
    <name type="scientific">Massilia aquatica</name>
    <dbReference type="NCBI Taxonomy" id="2609000"/>
    <lineage>
        <taxon>Bacteria</taxon>
        <taxon>Pseudomonadati</taxon>
        <taxon>Pseudomonadota</taxon>
        <taxon>Betaproteobacteria</taxon>
        <taxon>Burkholderiales</taxon>
        <taxon>Oxalobacteraceae</taxon>
        <taxon>Telluria group</taxon>
        <taxon>Massilia</taxon>
    </lineage>
</organism>
<sequence length="741" mass="80022">MSSKQAQERSVTLEVQASIAERPDDLPTIVAYAFSQGGTLLDTQPLDKEGRARLTVPVGAEGQLVRIVLGSELEKDALDVGELLRRGGVDRHVALRPGTERVEPVLFELGPERWRRWIGRLCVVNGTLLKRVVSGGIVLNLPVCHASVEVYEVDPWPLIIAALPQLDIDRLRDIVDGPWPPLRLPIAPNTSNSPEPFLATELDDPLLSVALNPQPLPPRRLQADAFQHAEPLAIDQNHALSALTLPADLVLAARAPRPVFERAVLTHLDLLRPLFCWLFPFAVRKTRIATVTTDECGHFRAVIWRSIFNFDQPDLYFIARQRIWPGFSVTIYEPKPVLCHTWWNYACGSEVTLVTSHPLARACPPCPPVVAPNNWVLFMAIGNTSVWRIHGANDSTRIGSAGFDPAQRGLLDGTAPWGGSLRPRLEFDSSLRNDLGVAFYRVSYKRASEDESSWRPSVEAINRHYTREVGGDLILEQYALGPRTVGSSAHLYEIAPALPPTGQWSIPNAVLDTQNAVIPTTAVAPGVPFDLNGVATGPDQGGLWQIKVELFNTAGALVDPEALGIKWRVPATDTLSGTIQTQDAALLGLVDAALNRMVLTVRVDNNPAFARIDAPAVGGSTAADQCGVMHYGASGQAVAVPFLALQLNRFASYSFYVQRGAVWPPEYSLAATAAASAAGMPGAIPASPPAAPPPTVGSLLDACSLAGFTEQLYVAHSGTDGWSRLSGYDSSAARAFVLAPD</sequence>
<comment type="caution">
    <text evidence="1">The sequence shown here is derived from an EMBL/GenBank/DDBJ whole genome shotgun (WGS) entry which is preliminary data.</text>
</comment>
<reference evidence="1 2" key="1">
    <citation type="submission" date="2019-09" db="EMBL/GenBank/DDBJ databases">
        <title>Taxonomy of Antarctic Massilia spp.: description of Massilia rubra sp. nov., Massilia aquatica sp. nov., Massilia mucilaginosa sp. nov., Massilia frigida sp. nov. isolated from streams, lakes and regoliths.</title>
        <authorList>
            <person name="Holochova P."/>
            <person name="Sedlacek I."/>
            <person name="Kralova S."/>
            <person name="Maslanova I."/>
            <person name="Busse H.-J."/>
            <person name="Stankova E."/>
            <person name="Vrbovska V."/>
            <person name="Kovarovic V."/>
            <person name="Bartak M."/>
            <person name="Svec P."/>
            <person name="Pantucek R."/>
        </authorList>
    </citation>
    <scope>NUCLEOTIDE SEQUENCE [LARGE SCALE GENOMIC DNA]</scope>
    <source>
        <strain evidence="1 2">CCM 8693</strain>
    </source>
</reference>